<evidence type="ECO:0000313" key="2">
    <source>
        <dbReference type="Proteomes" id="UP000189956"/>
    </source>
</evidence>
<accession>A0A1T4JS94</accession>
<protein>
    <submittedName>
        <fullName evidence="1">Uncharacterized protein</fullName>
    </submittedName>
</protein>
<dbReference type="AlphaFoldDB" id="A0A1T4JS94"/>
<gene>
    <name evidence="1" type="ORF">SAMN02745205_00338</name>
</gene>
<sequence length="40" mass="4654">MTRKDSVGRQNAFYPLPEWILSAHRTHSEVLLENMQGRKG</sequence>
<organism evidence="1 2">
    <name type="scientific">Porphyromonas cangingivalis</name>
    <dbReference type="NCBI Taxonomy" id="36874"/>
    <lineage>
        <taxon>Bacteria</taxon>
        <taxon>Pseudomonadati</taxon>
        <taxon>Bacteroidota</taxon>
        <taxon>Bacteroidia</taxon>
        <taxon>Bacteroidales</taxon>
        <taxon>Porphyromonadaceae</taxon>
        <taxon>Porphyromonas</taxon>
    </lineage>
</organism>
<name>A0A1T4JS94_PORCN</name>
<evidence type="ECO:0000313" key="1">
    <source>
        <dbReference type="EMBL" id="SJZ32985.1"/>
    </source>
</evidence>
<proteinExistence type="predicted"/>
<reference evidence="1 2" key="1">
    <citation type="submission" date="2017-02" db="EMBL/GenBank/DDBJ databases">
        <authorList>
            <person name="Peterson S.W."/>
        </authorList>
    </citation>
    <scope>NUCLEOTIDE SEQUENCE [LARGE SCALE GENOMIC DNA]</scope>
    <source>
        <strain evidence="1 2">ATCC 700135</strain>
    </source>
</reference>
<dbReference type="Proteomes" id="UP000189956">
    <property type="component" value="Unassembled WGS sequence"/>
</dbReference>
<dbReference type="EMBL" id="FUWL01000003">
    <property type="protein sequence ID" value="SJZ32985.1"/>
    <property type="molecule type" value="Genomic_DNA"/>
</dbReference>